<dbReference type="Proteomes" id="UP001465976">
    <property type="component" value="Unassembled WGS sequence"/>
</dbReference>
<feature type="compositionally biased region" description="Basic residues" evidence="2">
    <location>
        <begin position="361"/>
        <end position="383"/>
    </location>
</feature>
<dbReference type="InterPro" id="IPR018618">
    <property type="entry name" value="GID4/10-like"/>
</dbReference>
<dbReference type="EMBL" id="JBAHYK010000008">
    <property type="protein sequence ID" value="KAL0581527.1"/>
    <property type="molecule type" value="Genomic_DNA"/>
</dbReference>
<evidence type="ECO:0000313" key="4">
    <source>
        <dbReference type="Proteomes" id="UP001465976"/>
    </source>
</evidence>
<name>A0ABR3G110_9AGAR</name>
<dbReference type="Pfam" id="PF09783">
    <property type="entry name" value="Vac_ImportDeg"/>
    <property type="match status" value="1"/>
</dbReference>
<proteinExistence type="inferred from homology"/>
<reference evidence="3 4" key="1">
    <citation type="submission" date="2024-02" db="EMBL/GenBank/DDBJ databases">
        <title>A draft genome for the cacao thread blight pathogen Marasmius crinis-equi.</title>
        <authorList>
            <person name="Cohen S.P."/>
            <person name="Baruah I.K."/>
            <person name="Amoako-Attah I."/>
            <person name="Bukari Y."/>
            <person name="Meinhardt L.W."/>
            <person name="Bailey B.A."/>
        </authorList>
    </citation>
    <scope>NUCLEOTIDE SEQUENCE [LARGE SCALE GENOMIC DNA]</scope>
    <source>
        <strain evidence="3 4">GH-76</strain>
    </source>
</reference>
<dbReference type="PANTHER" id="PTHR14534:SF3">
    <property type="entry name" value="GID COMPLEX SUBUNIT 4 HOMOLOG"/>
    <property type="match status" value="1"/>
</dbReference>
<sequence>MPSEYTRGEVPPPDNLQSQVKLCAQCHRSIDHGARAFIPAAEAILCAGCQNQNRVPALQRSPLIQHSSLVDTEPRTTQQYGEFPLRDGTIRRAFETNVGLAPIVSNTEFTSQSESLYRERDSIPSSYPPKTSLSPVNVTAHPIVAQPPSALISSTTTYQRRNNRANLTPSPLTDITRLRVRSQAHHSLYPGATFQGTQKSGRNSYEVTVTIVDVDFASSFLCGYLRICGLTHDWPELTTYFDAEIIGSRYGFLTESWGASEAEDLIHWSRFPAFRHVKNELQKPHLTMCDRDRGAVFMRWKERFLVPDHRVQDISGASFAGFYYVCVDFNPAKTSENELPLTPENGEVDPATLSSPPKRESSRRRRDSSTRRGRSTSATRRHPPPVATMSGFYYHQNSEP</sequence>
<evidence type="ECO:0000313" key="3">
    <source>
        <dbReference type="EMBL" id="KAL0581527.1"/>
    </source>
</evidence>
<feature type="region of interest" description="Disordered" evidence="2">
    <location>
        <begin position="337"/>
        <end position="400"/>
    </location>
</feature>
<evidence type="ECO:0000256" key="2">
    <source>
        <dbReference type="SAM" id="MobiDB-lite"/>
    </source>
</evidence>
<dbReference type="PANTHER" id="PTHR14534">
    <property type="entry name" value="VACUOLAR IMPORT AND DEGRADATION PROTEIN 24"/>
    <property type="match status" value="1"/>
</dbReference>
<accession>A0ABR3G110</accession>
<evidence type="ECO:0000256" key="1">
    <source>
        <dbReference type="ARBA" id="ARBA00061469"/>
    </source>
</evidence>
<organism evidence="3 4">
    <name type="scientific">Marasmius crinis-equi</name>
    <dbReference type="NCBI Taxonomy" id="585013"/>
    <lineage>
        <taxon>Eukaryota</taxon>
        <taxon>Fungi</taxon>
        <taxon>Dikarya</taxon>
        <taxon>Basidiomycota</taxon>
        <taxon>Agaricomycotina</taxon>
        <taxon>Agaricomycetes</taxon>
        <taxon>Agaricomycetidae</taxon>
        <taxon>Agaricales</taxon>
        <taxon>Marasmiineae</taxon>
        <taxon>Marasmiaceae</taxon>
        <taxon>Marasmius</taxon>
    </lineage>
</organism>
<keyword evidence="4" id="KW-1185">Reference proteome</keyword>
<evidence type="ECO:0008006" key="5">
    <source>
        <dbReference type="Google" id="ProtNLM"/>
    </source>
</evidence>
<comment type="caution">
    <text evidence="3">The sequence shown here is derived from an EMBL/GenBank/DDBJ whole genome shotgun (WGS) entry which is preliminary data.</text>
</comment>
<gene>
    <name evidence="3" type="ORF">V5O48_000456</name>
</gene>
<comment type="similarity">
    <text evidence="1">Belongs to the GID4/VID24 family.</text>
</comment>
<protein>
    <recommendedName>
        <fullName evidence="5">Vacuolar import and degradation protein-domain-containing protein</fullName>
    </recommendedName>
</protein>